<keyword evidence="1" id="KW-0472">Membrane</keyword>
<organism evidence="2 3">
    <name type="scientific">Microbacterium capsulatum</name>
    <dbReference type="NCBI Taxonomy" id="3041921"/>
    <lineage>
        <taxon>Bacteria</taxon>
        <taxon>Bacillati</taxon>
        <taxon>Actinomycetota</taxon>
        <taxon>Actinomycetes</taxon>
        <taxon>Micrococcales</taxon>
        <taxon>Microbacteriaceae</taxon>
        <taxon>Microbacterium</taxon>
    </lineage>
</organism>
<evidence type="ECO:0000256" key="1">
    <source>
        <dbReference type="SAM" id="Phobius"/>
    </source>
</evidence>
<dbReference type="Proteomes" id="UP001230289">
    <property type="component" value="Unassembled WGS sequence"/>
</dbReference>
<keyword evidence="3" id="KW-1185">Reference proteome</keyword>
<proteinExistence type="predicted"/>
<feature type="transmembrane region" description="Helical" evidence="1">
    <location>
        <begin position="67"/>
        <end position="90"/>
    </location>
</feature>
<name>A0ABU0XL78_9MICO</name>
<evidence type="ECO:0000313" key="2">
    <source>
        <dbReference type="EMBL" id="MDQ4214890.1"/>
    </source>
</evidence>
<reference evidence="2 3" key="1">
    <citation type="submission" date="2023-08" db="EMBL/GenBank/DDBJ databases">
        <title>Microbacterium sp. nov., isolated from a waste landfill.</title>
        <authorList>
            <person name="Wen W."/>
        </authorList>
    </citation>
    <scope>NUCLEOTIDE SEQUENCE [LARGE SCALE GENOMIC DNA]</scope>
    <source>
        <strain evidence="2 3">ASV81</strain>
    </source>
</reference>
<accession>A0ABU0XL78</accession>
<feature type="transmembrane region" description="Helical" evidence="1">
    <location>
        <begin position="102"/>
        <end position="124"/>
    </location>
</feature>
<evidence type="ECO:0000313" key="3">
    <source>
        <dbReference type="Proteomes" id="UP001230289"/>
    </source>
</evidence>
<comment type="caution">
    <text evidence="2">The sequence shown here is derived from an EMBL/GenBank/DDBJ whole genome shotgun (WGS) entry which is preliminary data.</text>
</comment>
<keyword evidence="1" id="KW-0812">Transmembrane</keyword>
<dbReference type="InterPro" id="IPR007165">
    <property type="entry name" value="Phage_holin_4_2"/>
</dbReference>
<feature type="transmembrane region" description="Helical" evidence="1">
    <location>
        <begin position="36"/>
        <end position="60"/>
    </location>
</feature>
<sequence length="135" mass="15005">MRFLIRVVVNAFAIWVVSLIPILEVTVIPYPPGGEIPLLVTLVAIGALFAVVNTIIGTVLKIVAFPLYILTLGLISLVINGLLLWITAWITGFWNWGLHVGGFGWTILAALLIGIINGFFNAILRPQRRRDRERY</sequence>
<gene>
    <name evidence="2" type="ORF">RBR11_13290</name>
</gene>
<dbReference type="RefSeq" id="WP_308489828.1">
    <property type="nucleotide sequence ID" value="NZ_JAVFCB010000007.1"/>
</dbReference>
<dbReference type="EMBL" id="JAVFCB010000007">
    <property type="protein sequence ID" value="MDQ4214890.1"/>
    <property type="molecule type" value="Genomic_DNA"/>
</dbReference>
<dbReference type="Pfam" id="PF04020">
    <property type="entry name" value="Phage_holin_4_2"/>
    <property type="match status" value="1"/>
</dbReference>
<dbReference type="PANTHER" id="PTHR37309">
    <property type="entry name" value="SLR0284 PROTEIN"/>
    <property type="match status" value="1"/>
</dbReference>
<protein>
    <submittedName>
        <fullName evidence="2">Phage holin family protein</fullName>
    </submittedName>
</protein>
<keyword evidence="1" id="KW-1133">Transmembrane helix</keyword>
<feature type="transmembrane region" description="Helical" evidence="1">
    <location>
        <begin position="7"/>
        <end position="30"/>
    </location>
</feature>
<dbReference type="PANTHER" id="PTHR37309:SF1">
    <property type="entry name" value="SLR0284 PROTEIN"/>
    <property type="match status" value="1"/>
</dbReference>